<dbReference type="EMBL" id="PDJF01000001">
    <property type="protein sequence ID" value="PFG27752.1"/>
    <property type="molecule type" value="Genomic_DNA"/>
</dbReference>
<reference evidence="1 2" key="1">
    <citation type="submission" date="2017-10" db="EMBL/GenBank/DDBJ databases">
        <title>Sequencing the genomes of 1000 actinobacteria strains.</title>
        <authorList>
            <person name="Klenk H.-P."/>
        </authorList>
    </citation>
    <scope>NUCLEOTIDE SEQUENCE [LARGE SCALE GENOMIC DNA]</scope>
    <source>
        <strain evidence="1 2">DSM 20688</strain>
    </source>
</reference>
<dbReference type="AlphaFoldDB" id="A0A2A9DP43"/>
<dbReference type="STRING" id="1724.GCA_001044175_02435"/>
<evidence type="ECO:0000313" key="1">
    <source>
        <dbReference type="EMBL" id="PFG27752.1"/>
    </source>
</evidence>
<comment type="caution">
    <text evidence="1">The sequence shown here is derived from an EMBL/GenBank/DDBJ whole genome shotgun (WGS) entry which is preliminary data.</text>
</comment>
<organism evidence="1 2">
    <name type="scientific">Corynebacterium renale</name>
    <dbReference type="NCBI Taxonomy" id="1724"/>
    <lineage>
        <taxon>Bacteria</taxon>
        <taxon>Bacillati</taxon>
        <taxon>Actinomycetota</taxon>
        <taxon>Actinomycetes</taxon>
        <taxon>Mycobacteriales</taxon>
        <taxon>Corynebacteriaceae</taxon>
        <taxon>Corynebacterium</taxon>
    </lineage>
</organism>
<sequence length="52" mass="5475">MDFNALLEPVIQFFSTGIGEIIANIAKVFYAVLFPANADAASTIVDAATNAQ</sequence>
<name>A0A2A9DP43_9CORY</name>
<proteinExistence type="predicted"/>
<protein>
    <submittedName>
        <fullName evidence="1">Uncharacterized protein</fullName>
    </submittedName>
</protein>
<accession>A0A2A9DP43</accession>
<evidence type="ECO:0000313" key="2">
    <source>
        <dbReference type="Proteomes" id="UP000221653"/>
    </source>
</evidence>
<keyword evidence="2" id="KW-1185">Reference proteome</keyword>
<dbReference type="RefSeq" id="WP_169916240.1">
    <property type="nucleotide sequence ID" value="NZ_LDYE01000009.1"/>
</dbReference>
<gene>
    <name evidence="1" type="ORF">ATK06_0831</name>
</gene>
<dbReference type="Proteomes" id="UP000221653">
    <property type="component" value="Unassembled WGS sequence"/>
</dbReference>